<reference evidence="6 7" key="1">
    <citation type="submission" date="2024-03" db="EMBL/GenBank/DDBJ databases">
        <title>Human intestinal bacterial collection.</title>
        <authorList>
            <person name="Pauvert C."/>
            <person name="Hitch T.C.A."/>
            <person name="Clavel T."/>
        </authorList>
    </citation>
    <scope>NUCLEOTIDE SEQUENCE [LARGE SCALE GENOMIC DNA]</scope>
    <source>
        <strain evidence="6 7">CLA-AA-H255</strain>
    </source>
</reference>
<dbReference type="CDD" id="cd03255">
    <property type="entry name" value="ABC_MJ0796_LolCDE_FtsE"/>
    <property type="match status" value="1"/>
</dbReference>
<dbReference type="RefSeq" id="WP_055176547.1">
    <property type="nucleotide sequence ID" value="NZ_DAWCMB010000221.1"/>
</dbReference>
<dbReference type="Pfam" id="PF00005">
    <property type="entry name" value="ABC_tran"/>
    <property type="match status" value="1"/>
</dbReference>
<dbReference type="InterPro" id="IPR017871">
    <property type="entry name" value="ABC_transporter-like_CS"/>
</dbReference>
<keyword evidence="3" id="KW-0547">Nucleotide-binding</keyword>
<dbReference type="InterPro" id="IPR017911">
    <property type="entry name" value="MacB-like_ATP-bd"/>
</dbReference>
<evidence type="ECO:0000256" key="1">
    <source>
        <dbReference type="ARBA" id="ARBA00005417"/>
    </source>
</evidence>
<sequence length="226" mass="25079">MEYILKAEGICRTYHTGTVEVHALKKCDINIKKGEFTAIVGKSGSGKSTLLRILGTLDKPDEGNVCIDGINIAELKDRQLSKFRRENIGYIYQDYSLIPEYTAYENIVLPLILDNKDIDGDEVRELMSSLQIEYCYEKYPYEMSGGEQQRVAIARALINHPAVVYADEPTGNLDAGSSENVAAMLALAASKYRQTIIMVTHDKQMAGYADRVLSIVDGNVSSEVNV</sequence>
<keyword evidence="2" id="KW-0813">Transport</keyword>
<dbReference type="InterPro" id="IPR027417">
    <property type="entry name" value="P-loop_NTPase"/>
</dbReference>
<dbReference type="GO" id="GO:0005524">
    <property type="term" value="F:ATP binding"/>
    <property type="evidence" value="ECO:0007669"/>
    <property type="project" value="UniProtKB-KW"/>
</dbReference>
<dbReference type="PANTHER" id="PTHR42798:SF7">
    <property type="entry name" value="ALPHA-D-RIBOSE 1-METHYLPHOSPHONATE 5-TRIPHOSPHATE SYNTHASE SUBUNIT PHNL"/>
    <property type="match status" value="1"/>
</dbReference>
<evidence type="ECO:0000256" key="2">
    <source>
        <dbReference type="ARBA" id="ARBA00022448"/>
    </source>
</evidence>
<dbReference type="Proteomes" id="UP001442364">
    <property type="component" value="Unassembled WGS sequence"/>
</dbReference>
<dbReference type="PANTHER" id="PTHR42798">
    <property type="entry name" value="LIPOPROTEIN-RELEASING SYSTEM ATP-BINDING PROTEIN LOLD"/>
    <property type="match status" value="1"/>
</dbReference>
<comment type="caution">
    <text evidence="6">The sequence shown here is derived from an EMBL/GenBank/DDBJ whole genome shotgun (WGS) entry which is preliminary data.</text>
</comment>
<dbReference type="PROSITE" id="PS50893">
    <property type="entry name" value="ABC_TRANSPORTER_2"/>
    <property type="match status" value="1"/>
</dbReference>
<feature type="domain" description="ABC transporter" evidence="5">
    <location>
        <begin position="5"/>
        <end position="226"/>
    </location>
</feature>
<evidence type="ECO:0000313" key="6">
    <source>
        <dbReference type="EMBL" id="MEQ2380379.1"/>
    </source>
</evidence>
<dbReference type="InterPro" id="IPR003593">
    <property type="entry name" value="AAA+_ATPase"/>
</dbReference>
<dbReference type="PROSITE" id="PS00211">
    <property type="entry name" value="ABC_TRANSPORTER_1"/>
    <property type="match status" value="1"/>
</dbReference>
<accession>A0ABV1BXV7</accession>
<organism evidence="6 7">
    <name type="scientific">[Lactobacillus] rogosae</name>
    <dbReference type="NCBI Taxonomy" id="706562"/>
    <lineage>
        <taxon>Bacteria</taxon>
        <taxon>Bacillati</taxon>
        <taxon>Bacillota</taxon>
        <taxon>Clostridia</taxon>
        <taxon>Lachnospirales</taxon>
        <taxon>Lachnospiraceae</taxon>
        <taxon>Lachnospira</taxon>
    </lineage>
</organism>
<dbReference type="Gene3D" id="3.40.50.300">
    <property type="entry name" value="P-loop containing nucleotide triphosphate hydrolases"/>
    <property type="match status" value="1"/>
</dbReference>
<evidence type="ECO:0000256" key="3">
    <source>
        <dbReference type="ARBA" id="ARBA00022741"/>
    </source>
</evidence>
<dbReference type="SUPFAM" id="SSF52540">
    <property type="entry name" value="P-loop containing nucleoside triphosphate hydrolases"/>
    <property type="match status" value="1"/>
</dbReference>
<keyword evidence="4 6" id="KW-0067">ATP-binding</keyword>
<dbReference type="SMART" id="SM00382">
    <property type="entry name" value="AAA"/>
    <property type="match status" value="1"/>
</dbReference>
<dbReference type="EMBL" id="JBBMER010000008">
    <property type="protein sequence ID" value="MEQ2380379.1"/>
    <property type="molecule type" value="Genomic_DNA"/>
</dbReference>
<gene>
    <name evidence="6" type="ORF">WMO14_10880</name>
</gene>
<evidence type="ECO:0000313" key="7">
    <source>
        <dbReference type="Proteomes" id="UP001442364"/>
    </source>
</evidence>
<comment type="similarity">
    <text evidence="1">Belongs to the ABC transporter superfamily.</text>
</comment>
<keyword evidence="7" id="KW-1185">Reference proteome</keyword>
<evidence type="ECO:0000259" key="5">
    <source>
        <dbReference type="PROSITE" id="PS50893"/>
    </source>
</evidence>
<protein>
    <submittedName>
        <fullName evidence="6">ABC transporter ATP-binding protein</fullName>
    </submittedName>
</protein>
<dbReference type="InterPro" id="IPR003439">
    <property type="entry name" value="ABC_transporter-like_ATP-bd"/>
</dbReference>
<proteinExistence type="inferred from homology"/>
<name>A0ABV1BXV7_9FIRM</name>
<evidence type="ECO:0000256" key="4">
    <source>
        <dbReference type="ARBA" id="ARBA00022840"/>
    </source>
</evidence>